<comment type="caution">
    <text evidence="1">The sequence shown here is derived from an EMBL/GenBank/DDBJ whole genome shotgun (WGS) entry which is preliminary data.</text>
</comment>
<dbReference type="Proteomes" id="UP000188268">
    <property type="component" value="Unassembled WGS sequence"/>
</dbReference>
<dbReference type="AlphaFoldDB" id="A0A1R3KXK2"/>
<dbReference type="OMA" id="EWVQSVV"/>
<evidence type="ECO:0000313" key="2">
    <source>
        <dbReference type="Proteomes" id="UP000188268"/>
    </source>
</evidence>
<dbReference type="Gramene" id="OMP11802">
    <property type="protein sequence ID" value="OMP11802"/>
    <property type="gene ID" value="CCACVL1_00253"/>
</dbReference>
<name>A0A1R3KXK2_COCAP</name>
<proteinExistence type="predicted"/>
<dbReference type="EMBL" id="AWWV01000842">
    <property type="protein sequence ID" value="OMP11802.1"/>
    <property type="molecule type" value="Genomic_DNA"/>
</dbReference>
<sequence length="23" mass="2430">GTDASQVNEAMELATSFASMKLK</sequence>
<feature type="non-terminal residue" evidence="1">
    <location>
        <position position="1"/>
    </location>
</feature>
<protein>
    <submittedName>
        <fullName evidence="1">Uncharacterized protein</fullName>
    </submittedName>
</protein>
<accession>A0A1R3KXK2</accession>
<keyword evidence="2" id="KW-1185">Reference proteome</keyword>
<organism evidence="1 2">
    <name type="scientific">Corchorus capsularis</name>
    <name type="common">Jute</name>
    <dbReference type="NCBI Taxonomy" id="210143"/>
    <lineage>
        <taxon>Eukaryota</taxon>
        <taxon>Viridiplantae</taxon>
        <taxon>Streptophyta</taxon>
        <taxon>Embryophyta</taxon>
        <taxon>Tracheophyta</taxon>
        <taxon>Spermatophyta</taxon>
        <taxon>Magnoliopsida</taxon>
        <taxon>eudicotyledons</taxon>
        <taxon>Gunneridae</taxon>
        <taxon>Pentapetalae</taxon>
        <taxon>rosids</taxon>
        <taxon>malvids</taxon>
        <taxon>Malvales</taxon>
        <taxon>Malvaceae</taxon>
        <taxon>Grewioideae</taxon>
        <taxon>Apeibeae</taxon>
        <taxon>Corchorus</taxon>
    </lineage>
</organism>
<gene>
    <name evidence="1" type="ORF">CCACVL1_00253</name>
</gene>
<evidence type="ECO:0000313" key="1">
    <source>
        <dbReference type="EMBL" id="OMP11802.1"/>
    </source>
</evidence>
<reference evidence="1 2" key="1">
    <citation type="submission" date="2013-09" db="EMBL/GenBank/DDBJ databases">
        <title>Corchorus capsularis genome sequencing.</title>
        <authorList>
            <person name="Alam M."/>
            <person name="Haque M.S."/>
            <person name="Islam M.S."/>
            <person name="Emdad E.M."/>
            <person name="Islam M.M."/>
            <person name="Ahmed B."/>
            <person name="Halim A."/>
            <person name="Hossen Q.M.M."/>
            <person name="Hossain M.Z."/>
            <person name="Ahmed R."/>
            <person name="Khan M.M."/>
            <person name="Islam R."/>
            <person name="Rashid M.M."/>
            <person name="Khan S.A."/>
            <person name="Rahman M.S."/>
            <person name="Alam M."/>
        </authorList>
    </citation>
    <scope>NUCLEOTIDE SEQUENCE [LARGE SCALE GENOMIC DNA]</scope>
    <source>
        <strain evidence="2">cv. CVL-1</strain>
        <tissue evidence="1">Whole seedling</tissue>
    </source>
</reference>